<name>A0A937ELY4_9ACTN</name>
<dbReference type="Proteomes" id="UP000661858">
    <property type="component" value="Unassembled WGS sequence"/>
</dbReference>
<protein>
    <recommendedName>
        <fullName evidence="5">Lipoprotein</fullName>
    </recommendedName>
</protein>
<reference evidence="3" key="1">
    <citation type="submission" date="2021-01" db="EMBL/GenBank/DDBJ databases">
        <title>WGS of actinomycetes isolated from Thailand.</title>
        <authorList>
            <person name="Thawai C."/>
        </authorList>
    </citation>
    <scope>NUCLEOTIDE SEQUENCE</scope>
    <source>
        <strain evidence="3">RCU-197</strain>
    </source>
</reference>
<comment type="caution">
    <text evidence="3">The sequence shown here is derived from an EMBL/GenBank/DDBJ whole genome shotgun (WGS) entry which is preliminary data.</text>
</comment>
<feature type="compositionally biased region" description="Low complexity" evidence="1">
    <location>
        <begin position="37"/>
        <end position="48"/>
    </location>
</feature>
<feature type="signal peptide" evidence="2">
    <location>
        <begin position="1"/>
        <end position="26"/>
    </location>
</feature>
<organism evidence="3 4">
    <name type="scientific">Streptomyces actinomycinicus</name>
    <dbReference type="NCBI Taxonomy" id="1695166"/>
    <lineage>
        <taxon>Bacteria</taxon>
        <taxon>Bacillati</taxon>
        <taxon>Actinomycetota</taxon>
        <taxon>Actinomycetes</taxon>
        <taxon>Kitasatosporales</taxon>
        <taxon>Streptomycetaceae</taxon>
        <taxon>Streptomyces</taxon>
    </lineage>
</organism>
<dbReference type="RefSeq" id="WP_201838378.1">
    <property type="nucleotide sequence ID" value="NZ_JAERRK010000011.1"/>
</dbReference>
<evidence type="ECO:0000313" key="3">
    <source>
        <dbReference type="EMBL" id="MBL1084690.1"/>
    </source>
</evidence>
<accession>A0A937ELY4</accession>
<evidence type="ECO:0000256" key="2">
    <source>
        <dbReference type="SAM" id="SignalP"/>
    </source>
</evidence>
<evidence type="ECO:0000313" key="4">
    <source>
        <dbReference type="Proteomes" id="UP000661858"/>
    </source>
</evidence>
<feature type="chain" id="PRO_5036908380" description="Lipoprotein" evidence="2">
    <location>
        <begin position="27"/>
        <end position="113"/>
    </location>
</feature>
<dbReference type="EMBL" id="JAERRK010000011">
    <property type="protein sequence ID" value="MBL1084690.1"/>
    <property type="molecule type" value="Genomic_DNA"/>
</dbReference>
<gene>
    <name evidence="3" type="ORF">JK359_22420</name>
</gene>
<keyword evidence="4" id="KW-1185">Reference proteome</keyword>
<keyword evidence="2" id="KW-0732">Signal</keyword>
<proteinExistence type="predicted"/>
<feature type="region of interest" description="Disordered" evidence="1">
    <location>
        <begin position="19"/>
        <end position="86"/>
    </location>
</feature>
<sequence>MIRRRATTVALLASPLLLTGCGGGAAATGRRTPSRPAPTSSRTTPAPTHEAVTRPTASPARPTKREPQPQGTPVLGPRRSATLPERCERAVVVTGRGRNLPLSRVSAGCERRV</sequence>
<dbReference type="PROSITE" id="PS51257">
    <property type="entry name" value="PROKAR_LIPOPROTEIN"/>
    <property type="match status" value="1"/>
</dbReference>
<evidence type="ECO:0000256" key="1">
    <source>
        <dbReference type="SAM" id="MobiDB-lite"/>
    </source>
</evidence>
<evidence type="ECO:0008006" key="5">
    <source>
        <dbReference type="Google" id="ProtNLM"/>
    </source>
</evidence>
<dbReference type="AlphaFoldDB" id="A0A937ELY4"/>